<keyword evidence="3 11" id="KW-0812">Transmembrane</keyword>
<dbReference type="Pfam" id="PF03908">
    <property type="entry name" value="Sec20"/>
    <property type="match status" value="1"/>
</dbReference>
<organism evidence="13 14">
    <name type="scientific">Dichomitus squalens</name>
    <dbReference type="NCBI Taxonomy" id="114155"/>
    <lineage>
        <taxon>Eukaryota</taxon>
        <taxon>Fungi</taxon>
        <taxon>Dikarya</taxon>
        <taxon>Basidiomycota</taxon>
        <taxon>Agaricomycotina</taxon>
        <taxon>Agaricomycetes</taxon>
        <taxon>Polyporales</taxon>
        <taxon>Polyporaceae</taxon>
        <taxon>Dichomitus</taxon>
    </lineage>
</organism>
<evidence type="ECO:0000256" key="10">
    <source>
        <dbReference type="SAM" id="MobiDB-lite"/>
    </source>
</evidence>
<feature type="region of interest" description="Disordered" evidence="10">
    <location>
        <begin position="345"/>
        <end position="375"/>
    </location>
</feature>
<dbReference type="GO" id="GO:0006890">
    <property type="term" value="P:retrograde vesicle-mediated transport, Golgi to endoplasmic reticulum"/>
    <property type="evidence" value="ECO:0007669"/>
    <property type="project" value="InterPro"/>
</dbReference>
<keyword evidence="14" id="KW-1185">Reference proteome</keyword>
<keyword evidence="5" id="KW-0931">ER-Golgi transport</keyword>
<dbReference type="InterPro" id="IPR005606">
    <property type="entry name" value="Sec20"/>
</dbReference>
<sequence length="375" mass="40555">MRHTGDDLQDTTSTSATIHNTVYCLRYASAALRTRRGDEEPHCLAGTTAQGPCRLPDTPPTKLHRAAHAAATVRRGAPGRLGHIRATTRVEDQRTERARRELRQVVDELQAVLTRLRKDMRAAVLASKRAIDAQQSSRREELLRSSVVKEKQTLNEKVTEDAVMKATNDVTEALQRTLGLMQGELERSVLSTQLLESSTANLKSTSTTHDVLDSLMTTSKHLITALEKSDWMDRMLIFAGLAFFVIVVLFIIKQRLVDRGLRVALFWTRFVPDFSGDEALLAAEKGEVPASLSLAASSVVSATVLTVVATASTVLLASSASSLEGEVLGSITSGVPTETVTSVHLDPSLPEGAYTTTSSSGAERTGSGTVPHDEL</sequence>
<dbReference type="STRING" id="114155.A0A4Q9Q5W3"/>
<evidence type="ECO:0000313" key="14">
    <source>
        <dbReference type="Proteomes" id="UP000292082"/>
    </source>
</evidence>
<dbReference type="PANTHER" id="PTHR12825">
    <property type="entry name" value="BNIP1-RELATED"/>
    <property type="match status" value="1"/>
</dbReference>
<dbReference type="AlphaFoldDB" id="A0A4Q9Q5W3"/>
<feature type="compositionally biased region" description="Polar residues" evidence="10">
    <location>
        <begin position="354"/>
        <end position="368"/>
    </location>
</feature>
<keyword evidence="7" id="KW-0175">Coiled coil</keyword>
<keyword evidence="6 11" id="KW-1133">Transmembrane helix</keyword>
<comment type="similarity">
    <text evidence="9">Belongs to the SEC20 family.</text>
</comment>
<keyword evidence="8 11" id="KW-0472">Membrane</keyword>
<evidence type="ECO:0000256" key="8">
    <source>
        <dbReference type="ARBA" id="ARBA00023136"/>
    </source>
</evidence>
<dbReference type="Proteomes" id="UP000292082">
    <property type="component" value="Unassembled WGS sequence"/>
</dbReference>
<keyword evidence="2" id="KW-0813">Transport</keyword>
<evidence type="ECO:0000256" key="5">
    <source>
        <dbReference type="ARBA" id="ARBA00022892"/>
    </source>
</evidence>
<evidence type="ECO:0000256" key="7">
    <source>
        <dbReference type="ARBA" id="ARBA00023054"/>
    </source>
</evidence>
<dbReference type="GO" id="GO:0005789">
    <property type="term" value="C:endoplasmic reticulum membrane"/>
    <property type="evidence" value="ECO:0007669"/>
    <property type="project" value="UniProtKB-SubCell"/>
</dbReference>
<gene>
    <name evidence="13" type="ORF">BD310DRAFT_698998</name>
</gene>
<evidence type="ECO:0000259" key="12">
    <source>
        <dbReference type="Pfam" id="PF03908"/>
    </source>
</evidence>
<accession>A0A4Q9Q5W3</accession>
<evidence type="ECO:0000256" key="6">
    <source>
        <dbReference type="ARBA" id="ARBA00022989"/>
    </source>
</evidence>
<dbReference type="InterPro" id="IPR056173">
    <property type="entry name" value="Sec20_C"/>
</dbReference>
<feature type="transmembrane region" description="Helical" evidence="11">
    <location>
        <begin position="235"/>
        <end position="252"/>
    </location>
</feature>
<dbReference type="EMBL" id="ML145092">
    <property type="protein sequence ID" value="TBU62699.1"/>
    <property type="molecule type" value="Genomic_DNA"/>
</dbReference>
<dbReference type="PANTHER" id="PTHR12825:SF0">
    <property type="entry name" value="VESICLE TRANSPORT PROTEIN SEC20"/>
    <property type="match status" value="1"/>
</dbReference>
<keyword evidence="4" id="KW-0256">Endoplasmic reticulum</keyword>
<dbReference type="GO" id="GO:0005484">
    <property type="term" value="F:SNAP receptor activity"/>
    <property type="evidence" value="ECO:0007669"/>
    <property type="project" value="InterPro"/>
</dbReference>
<evidence type="ECO:0000256" key="1">
    <source>
        <dbReference type="ARBA" id="ARBA00004163"/>
    </source>
</evidence>
<evidence type="ECO:0000313" key="13">
    <source>
        <dbReference type="EMBL" id="TBU62699.1"/>
    </source>
</evidence>
<reference evidence="13 14" key="1">
    <citation type="submission" date="2019-01" db="EMBL/GenBank/DDBJ databases">
        <title>Draft genome sequences of three monokaryotic isolates of the white-rot basidiomycete fungus Dichomitus squalens.</title>
        <authorList>
            <consortium name="DOE Joint Genome Institute"/>
            <person name="Lopez S.C."/>
            <person name="Andreopoulos B."/>
            <person name="Pangilinan J."/>
            <person name="Lipzen A."/>
            <person name="Riley R."/>
            <person name="Ahrendt S."/>
            <person name="Ng V."/>
            <person name="Barry K."/>
            <person name="Daum C."/>
            <person name="Grigoriev I.V."/>
            <person name="Hilden K.S."/>
            <person name="Makela M.R."/>
            <person name="de Vries R.P."/>
        </authorList>
    </citation>
    <scope>NUCLEOTIDE SEQUENCE [LARGE SCALE GENOMIC DNA]</scope>
    <source>
        <strain evidence="13 14">CBS 464.89</strain>
    </source>
</reference>
<evidence type="ECO:0000256" key="2">
    <source>
        <dbReference type="ARBA" id="ARBA00022448"/>
    </source>
</evidence>
<proteinExistence type="inferred from homology"/>
<evidence type="ECO:0000256" key="4">
    <source>
        <dbReference type="ARBA" id="ARBA00022824"/>
    </source>
</evidence>
<evidence type="ECO:0000256" key="3">
    <source>
        <dbReference type="ARBA" id="ARBA00022692"/>
    </source>
</evidence>
<evidence type="ECO:0000256" key="9">
    <source>
        <dbReference type="ARBA" id="ARBA00037934"/>
    </source>
</evidence>
<evidence type="ECO:0000256" key="11">
    <source>
        <dbReference type="SAM" id="Phobius"/>
    </source>
</evidence>
<name>A0A4Q9Q5W3_9APHY</name>
<comment type="subcellular location">
    <subcellularLocation>
        <location evidence="1">Endoplasmic reticulum membrane</location>
        <topology evidence="1">Single-pass type IV membrane protein</topology>
    </subcellularLocation>
</comment>
<feature type="domain" description="Sec20 C-terminal" evidence="12">
    <location>
        <begin position="167"/>
        <end position="256"/>
    </location>
</feature>
<dbReference type="GO" id="GO:0031201">
    <property type="term" value="C:SNARE complex"/>
    <property type="evidence" value="ECO:0007669"/>
    <property type="project" value="TreeGrafter"/>
</dbReference>
<protein>
    <submittedName>
        <fullName evidence="13">Sec20-domain-containing protein</fullName>
    </submittedName>
</protein>